<dbReference type="InterPro" id="IPR050088">
    <property type="entry name" value="IspD/TarI_cytidylyltransf_bact"/>
</dbReference>
<comment type="caution">
    <text evidence="8">The sequence shown here is derived from an EMBL/GenBank/DDBJ whole genome shotgun (WGS) entry which is preliminary data.</text>
</comment>
<keyword evidence="9" id="KW-1185">Reference proteome</keyword>
<feature type="site" description="Positions MEP for the nucleophilic attack" evidence="7">
    <location>
        <position position="155"/>
    </location>
</feature>
<evidence type="ECO:0000313" key="9">
    <source>
        <dbReference type="Proteomes" id="UP000051658"/>
    </source>
</evidence>
<evidence type="ECO:0000256" key="3">
    <source>
        <dbReference type="ARBA" id="ARBA00009789"/>
    </source>
</evidence>
<dbReference type="InterPro" id="IPR018294">
    <property type="entry name" value="ISPD_synthase_CS"/>
</dbReference>
<dbReference type="GO" id="GO:0050518">
    <property type="term" value="F:2-C-methyl-D-erythritol 4-phosphate cytidylyltransferase activity"/>
    <property type="evidence" value="ECO:0007669"/>
    <property type="project" value="UniProtKB-UniRule"/>
</dbReference>
<keyword evidence="5 7" id="KW-0548">Nucleotidyltransferase</keyword>
<dbReference type="Gene3D" id="3.90.550.10">
    <property type="entry name" value="Spore Coat Polysaccharide Biosynthesis Protein SpsA, Chain A"/>
    <property type="match status" value="1"/>
</dbReference>
<dbReference type="PROSITE" id="PS01295">
    <property type="entry name" value="ISPD"/>
    <property type="match status" value="1"/>
</dbReference>
<comment type="function">
    <text evidence="7">Catalyzes the formation of 4-diphosphocytidyl-2-C-methyl-D-erythritol from CTP and 2-C-methyl-D-erythritol 4-phosphate (MEP).</text>
</comment>
<evidence type="ECO:0000256" key="4">
    <source>
        <dbReference type="ARBA" id="ARBA00022679"/>
    </source>
</evidence>
<dbReference type="EMBL" id="JQBS01000017">
    <property type="protein sequence ID" value="KRN56881.1"/>
    <property type="molecule type" value="Genomic_DNA"/>
</dbReference>
<dbReference type="NCBIfam" id="TIGR00453">
    <property type="entry name" value="ispD"/>
    <property type="match status" value="1"/>
</dbReference>
<evidence type="ECO:0000256" key="5">
    <source>
        <dbReference type="ARBA" id="ARBA00022695"/>
    </source>
</evidence>
<dbReference type="SUPFAM" id="SSF53448">
    <property type="entry name" value="Nucleotide-diphospho-sugar transferases"/>
    <property type="match status" value="1"/>
</dbReference>
<gene>
    <name evidence="7" type="primary">ispD</name>
    <name evidence="8" type="ORF">IV74_GL000529</name>
</gene>
<dbReference type="PATRIC" id="fig|1449336.4.peg.541"/>
<dbReference type="Pfam" id="PF01128">
    <property type="entry name" value="IspD"/>
    <property type="match status" value="1"/>
</dbReference>
<organism evidence="8 9">
    <name type="scientific">Carnobacterium divergens DSM 20623</name>
    <dbReference type="NCBI Taxonomy" id="1449336"/>
    <lineage>
        <taxon>Bacteria</taxon>
        <taxon>Bacillati</taxon>
        <taxon>Bacillota</taxon>
        <taxon>Bacilli</taxon>
        <taxon>Lactobacillales</taxon>
        <taxon>Carnobacteriaceae</taxon>
        <taxon>Carnobacterium</taxon>
    </lineage>
</organism>
<feature type="site" description="Transition state stabilizer" evidence="7">
    <location>
        <position position="22"/>
    </location>
</feature>
<keyword evidence="4 7" id="KW-0808">Transferase</keyword>
<evidence type="ECO:0000256" key="6">
    <source>
        <dbReference type="ARBA" id="ARBA00023229"/>
    </source>
</evidence>
<dbReference type="eggNOG" id="COG1211">
    <property type="taxonomic scope" value="Bacteria"/>
</dbReference>
<dbReference type="InterPro" id="IPR029044">
    <property type="entry name" value="Nucleotide-diphossugar_trans"/>
</dbReference>
<dbReference type="UniPathway" id="UPA00056">
    <property type="reaction ID" value="UER00093"/>
</dbReference>
<comment type="pathway">
    <text evidence="2 7">Isoprenoid biosynthesis; isopentenyl diphosphate biosynthesis via DXP pathway; isopentenyl diphosphate from 1-deoxy-D-xylulose 5-phosphate: step 2/6.</text>
</comment>
<evidence type="ECO:0000256" key="7">
    <source>
        <dbReference type="HAMAP-Rule" id="MF_00108"/>
    </source>
</evidence>
<feature type="site" description="Positions MEP for the nucleophilic attack" evidence="7">
    <location>
        <position position="211"/>
    </location>
</feature>
<sequence length="238" mass="26594">MDYELILLAAGQSRRMVASTNKILLCILDRPVIEYSLETFLQDEKCLHIVLVVEKNEQLLLEKLISEKFGSTKTPITIVVGGMERQDSVYNGLATLKNQEGFVLIHDGARPFIEQKVVDELVNKMTQTNAAIVAVPVKDTIKCVHNQVVEKTIPRESLWQVQTPQGFLIKTIKSAHQNAKIEGFFGTDDASLVEHYGGKVAVVTGDYDNIKLTTPEDMLIGEAVLLKRRTEDKDGRKS</sequence>
<comment type="catalytic activity">
    <reaction evidence="1 7">
        <text>2-C-methyl-D-erythritol 4-phosphate + CTP + H(+) = 4-CDP-2-C-methyl-D-erythritol + diphosphate</text>
        <dbReference type="Rhea" id="RHEA:13429"/>
        <dbReference type="ChEBI" id="CHEBI:15378"/>
        <dbReference type="ChEBI" id="CHEBI:33019"/>
        <dbReference type="ChEBI" id="CHEBI:37563"/>
        <dbReference type="ChEBI" id="CHEBI:57823"/>
        <dbReference type="ChEBI" id="CHEBI:58262"/>
        <dbReference type="EC" id="2.7.7.60"/>
    </reaction>
</comment>
<proteinExistence type="inferred from homology"/>
<dbReference type="InterPro" id="IPR001228">
    <property type="entry name" value="IspD"/>
</dbReference>
<dbReference type="CDD" id="cd02516">
    <property type="entry name" value="CDP-ME_synthetase"/>
    <property type="match status" value="1"/>
</dbReference>
<dbReference type="PANTHER" id="PTHR32125">
    <property type="entry name" value="2-C-METHYL-D-ERYTHRITOL 4-PHOSPHATE CYTIDYLYLTRANSFERASE, CHLOROPLASTIC"/>
    <property type="match status" value="1"/>
</dbReference>
<accession>A0A0R2HW71</accession>
<dbReference type="Proteomes" id="UP000051658">
    <property type="component" value="Unassembled WGS sequence"/>
</dbReference>
<evidence type="ECO:0000256" key="1">
    <source>
        <dbReference type="ARBA" id="ARBA00001282"/>
    </source>
</evidence>
<reference evidence="8 9" key="1">
    <citation type="journal article" date="2015" name="Genome Announc.">
        <title>Expanding the biotechnology potential of lactobacilli through comparative genomics of 213 strains and associated genera.</title>
        <authorList>
            <person name="Sun Z."/>
            <person name="Harris H.M."/>
            <person name="McCann A."/>
            <person name="Guo C."/>
            <person name="Argimon S."/>
            <person name="Zhang W."/>
            <person name="Yang X."/>
            <person name="Jeffery I.B."/>
            <person name="Cooney J.C."/>
            <person name="Kagawa T.F."/>
            <person name="Liu W."/>
            <person name="Song Y."/>
            <person name="Salvetti E."/>
            <person name="Wrobel A."/>
            <person name="Rasinkangas P."/>
            <person name="Parkhill J."/>
            <person name="Rea M.C."/>
            <person name="O'Sullivan O."/>
            <person name="Ritari J."/>
            <person name="Douillard F.P."/>
            <person name="Paul Ross R."/>
            <person name="Yang R."/>
            <person name="Briner A.E."/>
            <person name="Felis G.E."/>
            <person name="de Vos W.M."/>
            <person name="Barrangou R."/>
            <person name="Klaenhammer T.R."/>
            <person name="Caufield P.W."/>
            <person name="Cui Y."/>
            <person name="Zhang H."/>
            <person name="O'Toole P.W."/>
        </authorList>
    </citation>
    <scope>NUCLEOTIDE SEQUENCE [LARGE SCALE GENOMIC DNA]</scope>
    <source>
        <strain evidence="8 9">DSM 20623</strain>
    </source>
</reference>
<dbReference type="FunFam" id="3.90.550.10:FF:000003">
    <property type="entry name" value="2-C-methyl-D-erythritol 4-phosphate cytidylyltransferase"/>
    <property type="match status" value="1"/>
</dbReference>
<feature type="site" description="Transition state stabilizer" evidence="7">
    <location>
        <position position="15"/>
    </location>
</feature>
<dbReference type="EC" id="2.7.7.60" evidence="7"/>
<protein>
    <recommendedName>
        <fullName evidence="7">2-C-methyl-D-erythritol 4-phosphate cytidylyltransferase</fullName>
        <ecNumber evidence="7">2.7.7.60</ecNumber>
    </recommendedName>
    <alternativeName>
        <fullName evidence="7">4-diphosphocytidyl-2C-methyl-D-erythritol synthase</fullName>
    </alternativeName>
    <alternativeName>
        <fullName evidence="7">MEP cytidylyltransferase</fullName>
        <shortName evidence="7">MCT</shortName>
    </alternativeName>
</protein>
<dbReference type="GO" id="GO:0019288">
    <property type="term" value="P:isopentenyl diphosphate biosynthetic process, methylerythritol 4-phosphate pathway"/>
    <property type="evidence" value="ECO:0007669"/>
    <property type="project" value="UniProtKB-UniRule"/>
</dbReference>
<dbReference type="InterPro" id="IPR034683">
    <property type="entry name" value="IspD/TarI"/>
</dbReference>
<name>A0A0R2HW71_CARDV</name>
<dbReference type="RefSeq" id="WP_034572238.1">
    <property type="nucleotide sequence ID" value="NZ_JQBS01000017.1"/>
</dbReference>
<dbReference type="PANTHER" id="PTHR32125:SF4">
    <property type="entry name" value="2-C-METHYL-D-ERYTHRITOL 4-PHOSPHATE CYTIDYLYLTRANSFERASE, CHLOROPLASTIC"/>
    <property type="match status" value="1"/>
</dbReference>
<dbReference type="AlphaFoldDB" id="A0A0R2HW71"/>
<dbReference type="GeneID" id="89587822"/>
<evidence type="ECO:0000313" key="8">
    <source>
        <dbReference type="EMBL" id="KRN56881.1"/>
    </source>
</evidence>
<comment type="similarity">
    <text evidence="3 7">Belongs to the IspD/TarI cytidylyltransferase family. IspD subfamily.</text>
</comment>
<evidence type="ECO:0000256" key="2">
    <source>
        <dbReference type="ARBA" id="ARBA00004787"/>
    </source>
</evidence>
<dbReference type="HAMAP" id="MF_00108">
    <property type="entry name" value="IspD"/>
    <property type="match status" value="1"/>
</dbReference>
<keyword evidence="6 7" id="KW-0414">Isoprene biosynthesis</keyword>